<organism evidence="3 4">
    <name type="scientific">Diaporthe australafricana</name>
    <dbReference type="NCBI Taxonomy" id="127596"/>
    <lineage>
        <taxon>Eukaryota</taxon>
        <taxon>Fungi</taxon>
        <taxon>Dikarya</taxon>
        <taxon>Ascomycota</taxon>
        <taxon>Pezizomycotina</taxon>
        <taxon>Sordariomycetes</taxon>
        <taxon>Sordariomycetidae</taxon>
        <taxon>Diaporthales</taxon>
        <taxon>Diaporthaceae</taxon>
        <taxon>Diaporthe</taxon>
    </lineage>
</organism>
<evidence type="ECO:0000313" key="4">
    <source>
        <dbReference type="Proteomes" id="UP001583177"/>
    </source>
</evidence>
<evidence type="ECO:0000256" key="1">
    <source>
        <dbReference type="SAM" id="MobiDB-lite"/>
    </source>
</evidence>
<protein>
    <recommendedName>
        <fullName evidence="2">MIF4G domain-containing protein</fullName>
    </recommendedName>
</protein>
<evidence type="ECO:0000313" key="3">
    <source>
        <dbReference type="EMBL" id="KAL1881183.1"/>
    </source>
</evidence>
<name>A0ABR3XYU3_9PEZI</name>
<feature type="region of interest" description="Disordered" evidence="1">
    <location>
        <begin position="200"/>
        <end position="231"/>
    </location>
</feature>
<dbReference type="EMBL" id="JAWRVE010000006">
    <property type="protein sequence ID" value="KAL1881183.1"/>
    <property type="molecule type" value="Genomic_DNA"/>
</dbReference>
<dbReference type="InterPro" id="IPR016024">
    <property type="entry name" value="ARM-type_fold"/>
</dbReference>
<keyword evidence="4" id="KW-1185">Reference proteome</keyword>
<reference evidence="3 4" key="1">
    <citation type="journal article" date="2024" name="IMA Fungus">
        <title>IMA Genome - F19 : A genome assembly and annotation guide to empower mycologists, including annotated draft genome sequences of Ceratocystis pirilliformis, Diaporthe australafricana, Fusarium ophioides, Paecilomyces lecythidis, and Sporothrix stenoceras.</title>
        <authorList>
            <person name="Aylward J."/>
            <person name="Wilson A.M."/>
            <person name="Visagie C.M."/>
            <person name="Spraker J."/>
            <person name="Barnes I."/>
            <person name="Buitendag C."/>
            <person name="Ceriani C."/>
            <person name="Del Mar Angel L."/>
            <person name="du Plessis D."/>
            <person name="Fuchs T."/>
            <person name="Gasser K."/>
            <person name="Kramer D."/>
            <person name="Li W."/>
            <person name="Munsamy K."/>
            <person name="Piso A."/>
            <person name="Price J.L."/>
            <person name="Sonnekus B."/>
            <person name="Thomas C."/>
            <person name="van der Nest A."/>
            <person name="van Dijk A."/>
            <person name="van Heerden A."/>
            <person name="van Vuuren N."/>
            <person name="Yilmaz N."/>
            <person name="Duong T.A."/>
            <person name="van der Merwe N.A."/>
            <person name="Wingfield M.J."/>
            <person name="Wingfield B.D."/>
        </authorList>
    </citation>
    <scope>NUCLEOTIDE SEQUENCE [LARGE SCALE GENOMIC DNA]</scope>
    <source>
        <strain evidence="3 4">CMW 18300</strain>
    </source>
</reference>
<sequence>MRMAFYLHKTDIFAVDPAKHPGLRFLAVVIYNLSATCGYYGLNGKTNWRLSVEDGAYVLDNISNPFDPVAERLSHFAQTLNGVLDDDETDSNQKAEKLCGWAESMFGHWTFFQSELGVARGQAAAFSAVSIVCPNAYDSISDDGSEELCTVKVAQDPEPQRSQAWNKIGEELAAEGISNNAIEEIADDLKAYARSLVQGERPKFGPDEQDSTNHAATPNKITASGDSNPFSGPSEDLFDHEVVSSKITAALDRVKNDFDLHLPELLVVAFQQETEKDSRNYRKVLNLIYKIASPHNGPSRLHARLAKEIQACTPTRISEIMFINEDVPSAARDAGLESRDEPVASFLFNKCLRDWDHGKNERKKITAENFALGLSRFIGELAKFGIFNAGHVHFFIRAQWGNTLKINQLMAVCKLLKITGPMLDAQSDSSDMEDHFKRLRNLTYQKKTSEVMKGLVQELRSLRSSRWKSKQSKAMDQAEEAIIRKRV</sequence>
<accession>A0ABR3XYU3</accession>
<comment type="caution">
    <text evidence="3">The sequence shown here is derived from an EMBL/GenBank/DDBJ whole genome shotgun (WGS) entry which is preliminary data.</text>
</comment>
<dbReference type="InterPro" id="IPR003890">
    <property type="entry name" value="MIF4G-like_typ-3"/>
</dbReference>
<dbReference type="Pfam" id="PF02854">
    <property type="entry name" value="MIF4G"/>
    <property type="match status" value="1"/>
</dbReference>
<gene>
    <name evidence="3" type="ORF">Daus18300_001034</name>
</gene>
<feature type="domain" description="MIF4G" evidence="2">
    <location>
        <begin position="272"/>
        <end position="465"/>
    </location>
</feature>
<dbReference type="SUPFAM" id="SSF48371">
    <property type="entry name" value="ARM repeat"/>
    <property type="match status" value="1"/>
</dbReference>
<proteinExistence type="predicted"/>
<evidence type="ECO:0000259" key="2">
    <source>
        <dbReference type="Pfam" id="PF02854"/>
    </source>
</evidence>
<dbReference type="Proteomes" id="UP001583177">
    <property type="component" value="Unassembled WGS sequence"/>
</dbReference>
<feature type="compositionally biased region" description="Polar residues" evidence="1">
    <location>
        <begin position="212"/>
        <end position="231"/>
    </location>
</feature>
<dbReference type="Gene3D" id="1.25.40.180">
    <property type="match status" value="1"/>
</dbReference>